<dbReference type="EMBL" id="BGZK01000230">
    <property type="protein sequence ID" value="GBP30163.1"/>
    <property type="molecule type" value="Genomic_DNA"/>
</dbReference>
<dbReference type="Proteomes" id="UP000299102">
    <property type="component" value="Unassembled WGS sequence"/>
</dbReference>
<keyword evidence="3" id="KW-1185">Reference proteome</keyword>
<evidence type="ECO:0000256" key="1">
    <source>
        <dbReference type="SAM" id="MobiDB-lite"/>
    </source>
</evidence>
<proteinExistence type="predicted"/>
<organism evidence="2 3">
    <name type="scientific">Eumeta variegata</name>
    <name type="common">Bagworm moth</name>
    <name type="synonym">Eumeta japonica</name>
    <dbReference type="NCBI Taxonomy" id="151549"/>
    <lineage>
        <taxon>Eukaryota</taxon>
        <taxon>Metazoa</taxon>
        <taxon>Ecdysozoa</taxon>
        <taxon>Arthropoda</taxon>
        <taxon>Hexapoda</taxon>
        <taxon>Insecta</taxon>
        <taxon>Pterygota</taxon>
        <taxon>Neoptera</taxon>
        <taxon>Endopterygota</taxon>
        <taxon>Lepidoptera</taxon>
        <taxon>Glossata</taxon>
        <taxon>Ditrysia</taxon>
        <taxon>Tineoidea</taxon>
        <taxon>Psychidae</taxon>
        <taxon>Oiketicinae</taxon>
        <taxon>Eumeta</taxon>
    </lineage>
</organism>
<feature type="region of interest" description="Disordered" evidence="1">
    <location>
        <begin position="122"/>
        <end position="151"/>
    </location>
</feature>
<accession>A0A4C1UUI9</accession>
<dbReference type="AlphaFoldDB" id="A0A4C1UUI9"/>
<comment type="caution">
    <text evidence="2">The sequence shown here is derived from an EMBL/GenBank/DDBJ whole genome shotgun (WGS) entry which is preliminary data.</text>
</comment>
<gene>
    <name evidence="2" type="ORF">EVAR_94470_1</name>
</gene>
<protein>
    <submittedName>
        <fullName evidence="2">Uncharacterized protein</fullName>
    </submittedName>
</protein>
<evidence type="ECO:0000313" key="3">
    <source>
        <dbReference type="Proteomes" id="UP000299102"/>
    </source>
</evidence>
<evidence type="ECO:0000313" key="2">
    <source>
        <dbReference type="EMBL" id="GBP30163.1"/>
    </source>
</evidence>
<name>A0A4C1UUI9_EUMVA</name>
<reference evidence="2 3" key="1">
    <citation type="journal article" date="2019" name="Commun. Biol.">
        <title>The bagworm genome reveals a unique fibroin gene that provides high tensile strength.</title>
        <authorList>
            <person name="Kono N."/>
            <person name="Nakamura H."/>
            <person name="Ohtoshi R."/>
            <person name="Tomita M."/>
            <person name="Numata K."/>
            <person name="Arakawa K."/>
        </authorList>
    </citation>
    <scope>NUCLEOTIDE SEQUENCE [LARGE SCALE GENOMIC DNA]</scope>
</reference>
<feature type="compositionally biased region" description="Polar residues" evidence="1">
    <location>
        <begin position="141"/>
        <end position="151"/>
    </location>
</feature>
<sequence length="151" mass="16843">MRRARAAGAAATLCDSLHSARRSFTLSHGITLTYRVISTYRVGVTRRSRSMHMHKAYSNIRQTYIKDDGSCETRHGDGPPATAEVARPRAVRRRARRLPNGALNVICLLRITSNLFDPIDERSPPLPVPHTRTPRPARGRCTSSIDKTTVI</sequence>